<dbReference type="InterPro" id="IPR009000">
    <property type="entry name" value="Transl_B-barrel_sf"/>
</dbReference>
<dbReference type="PANTHER" id="PTHR31633">
    <property type="entry name" value="H/ACA RIBONUCLEOPROTEIN COMPLEX NON-CORE SUBUNIT NAF1"/>
    <property type="match status" value="1"/>
</dbReference>
<comment type="subcellular location">
    <subcellularLocation>
        <location evidence="1">Nucleus</location>
    </subcellularLocation>
</comment>
<keyword evidence="6" id="KW-0597">Phosphoprotein</keyword>
<evidence type="ECO:0000256" key="1">
    <source>
        <dbReference type="ARBA" id="ARBA00004123"/>
    </source>
</evidence>
<comment type="similarity">
    <text evidence="2">Belongs to the NAF1 family.</text>
</comment>
<feature type="compositionally biased region" description="Acidic residues" evidence="10">
    <location>
        <begin position="380"/>
        <end position="394"/>
    </location>
</feature>
<keyword evidence="5" id="KW-0698">rRNA processing</keyword>
<evidence type="ECO:0000313" key="12">
    <source>
        <dbReference type="Proteomes" id="UP001221413"/>
    </source>
</evidence>
<feature type="compositionally biased region" description="Acidic residues" evidence="10">
    <location>
        <begin position="152"/>
        <end position="166"/>
    </location>
</feature>
<dbReference type="GO" id="GO:0006364">
    <property type="term" value="P:rRNA processing"/>
    <property type="evidence" value="ECO:0007669"/>
    <property type="project" value="UniProtKB-KW"/>
</dbReference>
<dbReference type="InterPro" id="IPR040309">
    <property type="entry name" value="Naf1"/>
</dbReference>
<evidence type="ECO:0000256" key="8">
    <source>
        <dbReference type="ARBA" id="ARBA00023242"/>
    </source>
</evidence>
<evidence type="ECO:0000256" key="9">
    <source>
        <dbReference type="ARBA" id="ARBA00076743"/>
    </source>
</evidence>
<dbReference type="Pfam" id="PF04410">
    <property type="entry name" value="Gar1"/>
    <property type="match status" value="1"/>
</dbReference>
<evidence type="ECO:0000256" key="4">
    <source>
        <dbReference type="ARBA" id="ARBA00022517"/>
    </source>
</evidence>
<feature type="region of interest" description="Disordered" evidence="10">
    <location>
        <begin position="1"/>
        <end position="79"/>
    </location>
</feature>
<dbReference type="GO" id="GO:0003723">
    <property type="term" value="F:RNA binding"/>
    <property type="evidence" value="ECO:0007669"/>
    <property type="project" value="UniProtKB-KW"/>
</dbReference>
<dbReference type="EMBL" id="JAQGDS010000013">
    <property type="protein sequence ID" value="KAJ6256272.1"/>
    <property type="molecule type" value="Genomic_DNA"/>
</dbReference>
<organism evidence="11 12">
    <name type="scientific">Drechslerella dactyloides</name>
    <name type="common">Nematode-trapping fungus</name>
    <name type="synonym">Arthrobotrys dactyloides</name>
    <dbReference type="NCBI Taxonomy" id="74499"/>
    <lineage>
        <taxon>Eukaryota</taxon>
        <taxon>Fungi</taxon>
        <taxon>Dikarya</taxon>
        <taxon>Ascomycota</taxon>
        <taxon>Pezizomycotina</taxon>
        <taxon>Orbiliomycetes</taxon>
        <taxon>Orbiliales</taxon>
        <taxon>Orbiliaceae</taxon>
        <taxon>Drechslerella</taxon>
    </lineage>
</organism>
<evidence type="ECO:0000256" key="2">
    <source>
        <dbReference type="ARBA" id="ARBA00009801"/>
    </source>
</evidence>
<keyword evidence="8" id="KW-0539">Nucleus</keyword>
<dbReference type="GO" id="GO:0005634">
    <property type="term" value="C:nucleus"/>
    <property type="evidence" value="ECO:0007669"/>
    <property type="project" value="UniProtKB-SubCell"/>
</dbReference>
<accession>A0AAD6ITR9</accession>
<dbReference type="InterPro" id="IPR007504">
    <property type="entry name" value="H/ACA_rnp_Gar1/Naf1"/>
</dbReference>
<dbReference type="PANTHER" id="PTHR31633:SF1">
    <property type="entry name" value="H_ACA RIBONUCLEOPROTEIN COMPLEX NON-CORE SUBUNIT NAF1"/>
    <property type="match status" value="1"/>
</dbReference>
<evidence type="ECO:0000256" key="5">
    <source>
        <dbReference type="ARBA" id="ARBA00022552"/>
    </source>
</evidence>
<dbReference type="GO" id="GO:0001522">
    <property type="term" value="P:pseudouridine synthesis"/>
    <property type="evidence" value="ECO:0007669"/>
    <property type="project" value="InterPro"/>
</dbReference>
<dbReference type="GO" id="GO:0000493">
    <property type="term" value="P:box H/ACA snoRNP assembly"/>
    <property type="evidence" value="ECO:0007669"/>
    <property type="project" value="InterPro"/>
</dbReference>
<dbReference type="Proteomes" id="UP001221413">
    <property type="component" value="Unassembled WGS sequence"/>
</dbReference>
<dbReference type="GO" id="GO:0005732">
    <property type="term" value="C:sno(s)RNA-containing ribonucleoprotein complex"/>
    <property type="evidence" value="ECO:0007669"/>
    <property type="project" value="InterPro"/>
</dbReference>
<feature type="region of interest" description="Disordered" evidence="10">
    <location>
        <begin position="146"/>
        <end position="211"/>
    </location>
</feature>
<keyword evidence="7" id="KW-0694">RNA-binding</keyword>
<gene>
    <name evidence="11" type="ORF">Dda_8769</name>
</gene>
<feature type="compositionally biased region" description="Pro residues" evidence="10">
    <location>
        <begin position="532"/>
        <end position="548"/>
    </location>
</feature>
<evidence type="ECO:0000256" key="10">
    <source>
        <dbReference type="SAM" id="MobiDB-lite"/>
    </source>
</evidence>
<sequence length="635" mass="69530">MDSDPIIYGEAPEHQNSNDGEPQPKRARLDLEHDGGRASTPELLLKDAEEPRITPPEKTPEAADDNLDHPPTHDALPGLFLVGGDVLDKNTVETAINHAGDDHENDGDQAGGEAEHSAGEICENEIASEEDKGAIRNLDDFLEKGRANLGDPEAEWQLDSSADEEENGNKNRSRRSTPRSSPSSDDSDSTSSESDSERNSGSDEEEDEGEDAIFLDIQKEAKRLMDEDGGSDDEGGNDHKRGTSGPLRTKNELPETRSALVRPNIDVSASTPVVHLGVIDSVVDDLVLVKAAVSGEYQVLNEQSLLCFEDRSILGQVQETFGRVEQPFYTIRLRDAAEAEALNATVGRKVHYIPSHSTFLFTKTIRAMKGSDASNLHDEEVGDDEREFSDDEAEAEFKRRQKEEKKAKGSQRAPGPSAAPDVMDEPYVPLSRPANLHEMSAPPGQGNLPQRREVPPRGPARDYQASRGFRGRGRGRGGRQPPGRPDPKPNHRHHNHSPSHQRSFVREERSPMPRPEPQPATNHQQHDAAPRQSPPVPQPPPVVQPPPDLSAFLPFLNPTQLPPQIFSSGAHINPAFFPMPVPPQLPFAGPLGQMPPPPHPLPLPLNPAQFPLLNQARPPSVEEILIILRSQGHNV</sequence>
<protein>
    <recommendedName>
        <fullName evidence="3">H/ACA ribonucleoprotein complex non-core subunit NAF1</fullName>
    </recommendedName>
    <alternativeName>
        <fullName evidence="9">Nuclear assembly factor 1</fullName>
    </alternativeName>
</protein>
<evidence type="ECO:0000256" key="3">
    <source>
        <dbReference type="ARBA" id="ARBA00021438"/>
    </source>
</evidence>
<evidence type="ECO:0000256" key="7">
    <source>
        <dbReference type="ARBA" id="ARBA00022884"/>
    </source>
</evidence>
<feature type="compositionally biased region" description="Low complexity" evidence="10">
    <location>
        <begin position="178"/>
        <end position="193"/>
    </location>
</feature>
<evidence type="ECO:0000256" key="6">
    <source>
        <dbReference type="ARBA" id="ARBA00022553"/>
    </source>
</evidence>
<feature type="region of interest" description="Disordered" evidence="10">
    <location>
        <begin position="226"/>
        <end position="257"/>
    </location>
</feature>
<feature type="region of interest" description="Disordered" evidence="10">
    <location>
        <begin position="94"/>
        <end position="134"/>
    </location>
</feature>
<evidence type="ECO:0000313" key="11">
    <source>
        <dbReference type="EMBL" id="KAJ6256272.1"/>
    </source>
</evidence>
<feature type="compositionally biased region" description="Acidic residues" evidence="10">
    <location>
        <begin position="202"/>
        <end position="211"/>
    </location>
</feature>
<feature type="compositionally biased region" description="Basic and acidic residues" evidence="10">
    <location>
        <begin position="58"/>
        <end position="72"/>
    </location>
</feature>
<dbReference type="Gene3D" id="2.40.10.230">
    <property type="entry name" value="Probable tRNA pseudouridine synthase domain"/>
    <property type="match status" value="1"/>
</dbReference>
<dbReference type="AlphaFoldDB" id="A0AAD6ITR9"/>
<comment type="caution">
    <text evidence="11">The sequence shown here is derived from an EMBL/GenBank/DDBJ whole genome shotgun (WGS) entry which is preliminary data.</text>
</comment>
<feature type="compositionally biased region" description="Basic and acidic residues" evidence="10">
    <location>
        <begin position="395"/>
        <end position="407"/>
    </location>
</feature>
<proteinExistence type="inferred from homology"/>
<feature type="compositionally biased region" description="Basic residues" evidence="10">
    <location>
        <begin position="490"/>
        <end position="499"/>
    </location>
</feature>
<dbReference type="SUPFAM" id="SSF50447">
    <property type="entry name" value="Translation proteins"/>
    <property type="match status" value="1"/>
</dbReference>
<reference evidence="11" key="1">
    <citation type="submission" date="2023-01" db="EMBL/GenBank/DDBJ databases">
        <title>The chitinases involved in constricting ring structure development in the nematode-trapping fungus Drechslerella dactyloides.</title>
        <authorList>
            <person name="Wang R."/>
            <person name="Zhang L."/>
            <person name="Tang P."/>
            <person name="Li S."/>
            <person name="Liang L."/>
        </authorList>
    </citation>
    <scope>NUCLEOTIDE SEQUENCE</scope>
    <source>
        <strain evidence="11">YMF1.00031</strain>
    </source>
</reference>
<dbReference type="FunFam" id="2.40.10.230:FF:000002">
    <property type="entry name" value="H/ACA ribonucleoprotein complex non-core subunit NAF1"/>
    <property type="match status" value="1"/>
</dbReference>
<feature type="region of interest" description="Disordered" evidence="10">
    <location>
        <begin position="371"/>
        <end position="553"/>
    </location>
</feature>
<keyword evidence="4" id="KW-0690">Ribosome biogenesis</keyword>
<feature type="compositionally biased region" description="Basic and acidic residues" evidence="10">
    <location>
        <begin position="22"/>
        <end position="36"/>
    </location>
</feature>
<dbReference type="InterPro" id="IPR038664">
    <property type="entry name" value="Gar1/Naf1_Cbf5-bd_sf"/>
</dbReference>
<keyword evidence="12" id="KW-1185">Reference proteome</keyword>
<name>A0AAD6ITR9_DREDA</name>